<dbReference type="AlphaFoldDB" id="A0AAD6ITM9"/>
<dbReference type="PANTHER" id="PTHR43303:SF4">
    <property type="entry name" value="NADPH DEHYDROGENASE C23G7.10C-RELATED"/>
    <property type="match status" value="1"/>
</dbReference>
<dbReference type="InterPro" id="IPR013785">
    <property type="entry name" value="Aldolase_TIM"/>
</dbReference>
<dbReference type="GO" id="GO:0050661">
    <property type="term" value="F:NADP binding"/>
    <property type="evidence" value="ECO:0007669"/>
    <property type="project" value="InterPro"/>
</dbReference>
<evidence type="ECO:0000313" key="8">
    <source>
        <dbReference type="Proteomes" id="UP001221413"/>
    </source>
</evidence>
<evidence type="ECO:0000256" key="4">
    <source>
        <dbReference type="ARBA" id="ARBA00022857"/>
    </source>
</evidence>
<dbReference type="SUPFAM" id="SSF51395">
    <property type="entry name" value="FMN-linked oxidoreductases"/>
    <property type="match status" value="1"/>
</dbReference>
<feature type="domain" description="NADH:flavin oxidoreductase/NADH oxidase N-terminal" evidence="6">
    <location>
        <begin position="46"/>
        <end position="290"/>
    </location>
</feature>
<dbReference type="GO" id="GO:0003959">
    <property type="term" value="F:NADPH dehydrogenase activity"/>
    <property type="evidence" value="ECO:0007669"/>
    <property type="project" value="InterPro"/>
</dbReference>
<evidence type="ECO:0000256" key="1">
    <source>
        <dbReference type="ARBA" id="ARBA00001917"/>
    </source>
</evidence>
<comment type="caution">
    <text evidence="7">The sequence shown here is derived from an EMBL/GenBank/DDBJ whole genome shotgun (WGS) entry which is preliminary data.</text>
</comment>
<dbReference type="InterPro" id="IPR044152">
    <property type="entry name" value="YqjM-like"/>
</dbReference>
<reference evidence="7" key="1">
    <citation type="submission" date="2023-01" db="EMBL/GenBank/DDBJ databases">
        <title>The chitinases involved in constricting ring structure development in the nematode-trapping fungus Drechslerella dactyloides.</title>
        <authorList>
            <person name="Wang R."/>
            <person name="Zhang L."/>
            <person name="Tang P."/>
            <person name="Li S."/>
            <person name="Liang L."/>
        </authorList>
    </citation>
    <scope>NUCLEOTIDE SEQUENCE</scope>
    <source>
        <strain evidence="7">YMF1.00031</strain>
    </source>
</reference>
<evidence type="ECO:0000259" key="6">
    <source>
        <dbReference type="Pfam" id="PF00724"/>
    </source>
</evidence>
<keyword evidence="2" id="KW-0285">Flavoprotein</keyword>
<proteinExistence type="predicted"/>
<comment type="cofactor">
    <cofactor evidence="1">
        <name>FMN</name>
        <dbReference type="ChEBI" id="CHEBI:58210"/>
    </cofactor>
</comment>
<dbReference type="InterPro" id="IPR001155">
    <property type="entry name" value="OxRdtase_FMN_N"/>
</dbReference>
<dbReference type="Pfam" id="PF00724">
    <property type="entry name" value="Oxidored_FMN"/>
    <property type="match status" value="1"/>
</dbReference>
<protein>
    <recommendedName>
        <fullName evidence="6">NADH:flavin oxidoreductase/NADH oxidase N-terminal domain-containing protein</fullName>
    </recommendedName>
</protein>
<dbReference type="Proteomes" id="UP001221413">
    <property type="component" value="Unassembled WGS sequence"/>
</dbReference>
<evidence type="ECO:0000256" key="3">
    <source>
        <dbReference type="ARBA" id="ARBA00022643"/>
    </source>
</evidence>
<accession>A0AAD6ITM9</accession>
<evidence type="ECO:0000256" key="2">
    <source>
        <dbReference type="ARBA" id="ARBA00022630"/>
    </source>
</evidence>
<dbReference type="GO" id="GO:0010181">
    <property type="term" value="F:FMN binding"/>
    <property type="evidence" value="ECO:0007669"/>
    <property type="project" value="InterPro"/>
</dbReference>
<keyword evidence="8" id="KW-1185">Reference proteome</keyword>
<dbReference type="Gene3D" id="3.20.20.70">
    <property type="entry name" value="Aldolase class I"/>
    <property type="match status" value="1"/>
</dbReference>
<organism evidence="7 8">
    <name type="scientific">Drechslerella dactyloides</name>
    <name type="common">Nematode-trapping fungus</name>
    <name type="synonym">Arthrobotrys dactyloides</name>
    <dbReference type="NCBI Taxonomy" id="74499"/>
    <lineage>
        <taxon>Eukaryota</taxon>
        <taxon>Fungi</taxon>
        <taxon>Dikarya</taxon>
        <taxon>Ascomycota</taxon>
        <taxon>Pezizomycotina</taxon>
        <taxon>Orbiliomycetes</taxon>
        <taxon>Orbiliales</taxon>
        <taxon>Orbiliaceae</taxon>
        <taxon>Drechslerella</taxon>
    </lineage>
</organism>
<keyword evidence="3" id="KW-0288">FMN</keyword>
<sequence length="989" mass="109205">MSASADSCDSKWEDIRNVAAEGAPYFTSAQIPAAGTAIGDEKAIPKVFQPLTIRGVTFQNRIWVSPMCQYSADDGHLTDWHVAHLGGILSRGPGFTMIEATAVVPEGRISPEDSGIWADSHIAPLKRVVDFAHSQNQKIGIQLAHAGRKASTVAPWLNRKATATKAVGGWPDNVYAPSAVPYDSDSPKPHEMTLEDIENLKTAWAAAVKRAVAAGFDVLEVHAAHGYLLHEFYSPASNFRTDAYGGSFENRIRLLLEIIDITKSNAPESTLVFVRFTGSDWLEHEESIPSWKVEDAVRLTQTIARNGNVDLFDVSSAGISPKQAISGGISLLEGTTSNEGYQAHFSKAVRDGLKAEGLDVAVSAVGVITTRRAFQKNPALVWQWAEELGVEVRAANQIGWGFAQKIGGGIRHHTTVRNIDFHKTRNVYRYPEGSVRNVQMEALPAPIDYSTSVVRSQVLIRPEREVPTVAYNYGPYVKPNNLPPLIDGIPETSPLHDYRTPERQYRLCWFGYEDPSPDWVYPHVCDISIPGAREAFQDGTIWVPKKSQNWGTDHLLTLGEPTEDGGLERRAIGATVQSDGTVALTLVSAGNIQDILSFEFVDTSQTISPGSKTITLDAARAEQRFGPLDDWQLDFFYVCDHPTNGRIVYLADPYSSTNATDFWTTVPCQVARLQLRYWLEDFRPRDLTLVDPEPGDLAVEDPENMQGNFYDTITLYEGHPVPWRIHFIDEDGEIEPEWTTEELAARRLALDAGQEYVRPYILEMRQERAAAALNIGDEEYNLQESTVMYAGAEDDAASPGFSNPLFRSIIAEDGEDVIIEEQDSRNVEELSEIPEDPDYNADASNLDTTVRFANPRDVEAAEVVQGHNRQMQHLLNRVMGIGNQIHWMGLQNAGRVPDDPDLPANTMGRGNNMMISADNNDNYNGGVNANRRILPVDQEYWYSVGDGSQAAGAISDGNQDELLIDLEAEAQQEGQTVWEDIGGAGGRAE</sequence>
<evidence type="ECO:0000313" key="7">
    <source>
        <dbReference type="EMBL" id="KAJ6258283.1"/>
    </source>
</evidence>
<name>A0AAD6ITM9_DREDA</name>
<keyword evidence="4" id="KW-0521">NADP</keyword>
<dbReference type="EMBL" id="JAQGDS010000009">
    <property type="protein sequence ID" value="KAJ6258283.1"/>
    <property type="molecule type" value="Genomic_DNA"/>
</dbReference>
<dbReference type="CDD" id="cd02932">
    <property type="entry name" value="OYE_YqiM_FMN"/>
    <property type="match status" value="1"/>
</dbReference>
<gene>
    <name evidence="7" type="ORF">Dda_7204</name>
</gene>
<keyword evidence="5" id="KW-0560">Oxidoreductase</keyword>
<dbReference type="PANTHER" id="PTHR43303">
    <property type="entry name" value="NADPH DEHYDROGENASE C23G7.10C-RELATED"/>
    <property type="match status" value="1"/>
</dbReference>
<evidence type="ECO:0000256" key="5">
    <source>
        <dbReference type="ARBA" id="ARBA00023002"/>
    </source>
</evidence>